<organism evidence="2 3">
    <name type="scientific">Candidatus Nitrotoga arctica</name>
    <dbReference type="NCBI Taxonomy" id="453162"/>
    <lineage>
        <taxon>Bacteria</taxon>
        <taxon>Pseudomonadati</taxon>
        <taxon>Pseudomonadota</taxon>
        <taxon>Betaproteobacteria</taxon>
        <taxon>Nitrosomonadales</taxon>
        <taxon>Gallionellaceae</taxon>
        <taxon>Candidatus Nitrotoga</taxon>
    </lineage>
</organism>
<name>A0ABN8AR02_9PROT</name>
<sequence length="20" mass="2351">MHFMDGQFSDLFEQTAEGEM</sequence>
<accession>A0ABN8AR02</accession>
<dbReference type="EMBL" id="OU912926">
    <property type="protein sequence ID" value="CAG9933604.1"/>
    <property type="molecule type" value="Genomic_DNA"/>
</dbReference>
<proteinExistence type="predicted"/>
<evidence type="ECO:0000313" key="2">
    <source>
        <dbReference type="EMBL" id="CAG9933604.1"/>
    </source>
</evidence>
<dbReference type="Proteomes" id="UP000839052">
    <property type="component" value="Chromosome"/>
</dbReference>
<evidence type="ECO:0000313" key="3">
    <source>
        <dbReference type="Proteomes" id="UP000839052"/>
    </source>
</evidence>
<keyword evidence="3" id="KW-1185">Reference proteome</keyword>
<gene>
    <name evidence="2" type="ORF">NTG6680_2355</name>
</gene>
<evidence type="ECO:0000256" key="1">
    <source>
        <dbReference type="SAM" id="MobiDB-lite"/>
    </source>
</evidence>
<feature type="region of interest" description="Disordered" evidence="1">
    <location>
        <begin position="1"/>
        <end position="20"/>
    </location>
</feature>
<reference evidence="2 3" key="1">
    <citation type="submission" date="2021-10" db="EMBL/GenBank/DDBJ databases">
        <authorList>
            <person name="Koch H."/>
        </authorList>
    </citation>
    <scope>NUCLEOTIDE SEQUENCE [LARGE SCALE GENOMIC DNA]</scope>
    <source>
        <strain evidence="2">6680</strain>
    </source>
</reference>
<protein>
    <submittedName>
        <fullName evidence="2">Uncharacterized protein</fullName>
    </submittedName>
</protein>